<feature type="compositionally biased region" description="Polar residues" evidence="1">
    <location>
        <begin position="1"/>
        <end position="11"/>
    </location>
</feature>
<reference evidence="2" key="1">
    <citation type="submission" date="2015-06" db="EMBL/GenBank/DDBJ databases">
        <authorList>
            <person name="Nguyen H."/>
        </authorList>
    </citation>
    <scope>NUCLEOTIDE SEQUENCE</scope>
    <source>
        <strain evidence="2">DAOM 180753</strain>
    </source>
</reference>
<name>A0AAI9TGJ0_PENTH</name>
<evidence type="ECO:0000313" key="2">
    <source>
        <dbReference type="EMBL" id="KAJ9486606.1"/>
    </source>
</evidence>
<keyword evidence="3" id="KW-1185">Reference proteome</keyword>
<feature type="region of interest" description="Disordered" evidence="1">
    <location>
        <begin position="1"/>
        <end position="40"/>
    </location>
</feature>
<evidence type="ECO:0000256" key="1">
    <source>
        <dbReference type="SAM" id="MobiDB-lite"/>
    </source>
</evidence>
<organism evidence="2 3">
    <name type="scientific">Penicillium thymicola</name>
    <dbReference type="NCBI Taxonomy" id="293382"/>
    <lineage>
        <taxon>Eukaryota</taxon>
        <taxon>Fungi</taxon>
        <taxon>Dikarya</taxon>
        <taxon>Ascomycota</taxon>
        <taxon>Pezizomycotina</taxon>
        <taxon>Eurotiomycetes</taxon>
        <taxon>Eurotiomycetidae</taxon>
        <taxon>Eurotiales</taxon>
        <taxon>Aspergillaceae</taxon>
        <taxon>Penicillium</taxon>
    </lineage>
</organism>
<dbReference type="AlphaFoldDB" id="A0AAI9TGJ0"/>
<evidence type="ECO:0000313" key="3">
    <source>
        <dbReference type="Proteomes" id="UP001227192"/>
    </source>
</evidence>
<proteinExistence type="predicted"/>
<feature type="compositionally biased region" description="Basic and acidic residues" evidence="1">
    <location>
        <begin position="230"/>
        <end position="249"/>
    </location>
</feature>
<protein>
    <submittedName>
        <fullName evidence="2">Uncharacterized protein</fullName>
    </submittedName>
</protein>
<dbReference type="Proteomes" id="UP001227192">
    <property type="component" value="Unassembled WGS sequence"/>
</dbReference>
<reference evidence="2" key="2">
    <citation type="journal article" date="2016" name="Fungal Biol.">
        <title>Ochratoxin A production by Penicillium thymicola.</title>
        <authorList>
            <person name="Nguyen H.D.T."/>
            <person name="McMullin D.R."/>
            <person name="Ponomareva E."/>
            <person name="Riley R."/>
            <person name="Pomraning K.R."/>
            <person name="Baker S.E."/>
            <person name="Seifert K.A."/>
        </authorList>
    </citation>
    <scope>NUCLEOTIDE SEQUENCE</scope>
    <source>
        <strain evidence="2">DAOM 180753</strain>
    </source>
</reference>
<dbReference type="EMBL" id="LACB01000200">
    <property type="protein sequence ID" value="KAJ9486606.1"/>
    <property type="molecule type" value="Genomic_DNA"/>
</dbReference>
<sequence>MKTRSQNQAGRAQSRDINPVTPTRSQQKARAPDGSSLLRDTSFGIEGLSIDDDDESPETDVYISPFSPPTGDLGHAFKSISDEQIINTTLLLYLEALLINFGGIQADWTPERRALVVKRYNGQKVYEARVDGFLRYQRDQNNPIMAIVEVKPFPRDADSNDSMRKQESTQMTAWICQHPPTPAGLTSASKFSRLLVSQDHHHIYLTFAEFDAGYVDYIRDTPPPPPPEPEAAHSPKQEAVDSTKPELIG</sequence>
<gene>
    <name evidence="2" type="ORF">VN97_g6721</name>
</gene>
<accession>A0AAI9TGJ0</accession>
<comment type="caution">
    <text evidence="2">The sequence shown here is derived from an EMBL/GenBank/DDBJ whole genome shotgun (WGS) entry which is preliminary data.</text>
</comment>
<feature type="region of interest" description="Disordered" evidence="1">
    <location>
        <begin position="218"/>
        <end position="249"/>
    </location>
</feature>